<evidence type="ECO:0000256" key="10">
    <source>
        <dbReference type="PROSITE-ProRule" id="PRU00042"/>
    </source>
</evidence>
<keyword evidence="4 10" id="KW-0863">Zinc-finger</keyword>
<organism evidence="12 13">
    <name type="scientific">Collichthys lucidus</name>
    <name type="common">Big head croaker</name>
    <name type="synonym">Sciaena lucida</name>
    <dbReference type="NCBI Taxonomy" id="240159"/>
    <lineage>
        <taxon>Eukaryota</taxon>
        <taxon>Metazoa</taxon>
        <taxon>Chordata</taxon>
        <taxon>Craniata</taxon>
        <taxon>Vertebrata</taxon>
        <taxon>Euteleostomi</taxon>
        <taxon>Actinopterygii</taxon>
        <taxon>Neopterygii</taxon>
        <taxon>Teleostei</taxon>
        <taxon>Neoteleostei</taxon>
        <taxon>Acanthomorphata</taxon>
        <taxon>Eupercaria</taxon>
        <taxon>Sciaenidae</taxon>
        <taxon>Collichthys</taxon>
    </lineage>
</organism>
<gene>
    <name evidence="12" type="ORF">D9C73_027723</name>
</gene>
<dbReference type="STRING" id="240159.A0A4U5TVZ1"/>
<keyword evidence="6" id="KW-0805">Transcription regulation</keyword>
<dbReference type="Gene3D" id="3.30.70.270">
    <property type="match status" value="1"/>
</dbReference>
<keyword evidence="7" id="KW-0238">DNA-binding</keyword>
<sequence length="332" mass="38589">MERPGHQCSVCNKTFTEKSNLTKHRKNHFAKENWVCDVCSKSFTTKSSLNIHQKQHQYPHICLYRRGEARLQCTDAAKSVAQVPSKVEDPTWLDPKKAEAAAKISGGELWKGQLVITFGKYAGQTFRWLLENDVGWLVRLLFEYCQKGEKNELLMWQKERLLEYAREFPPVTLHLDRRLKKQQSKKETAESTISEVQQHPNYASDAELLAAADLEKACDRVPREELCYCMRKSGVTEKYVGAVQDMYEGCKTVVRLTDEVCPWTMMFADDIVICSESREQVEEKLERWRFALERRGIKFSHSKTEYMCVNERDASGRVKLQGEEIKKVEDFK</sequence>
<evidence type="ECO:0000256" key="4">
    <source>
        <dbReference type="ARBA" id="ARBA00022771"/>
    </source>
</evidence>
<evidence type="ECO:0000256" key="2">
    <source>
        <dbReference type="ARBA" id="ARBA00022723"/>
    </source>
</evidence>
<dbReference type="GO" id="GO:0005654">
    <property type="term" value="C:nucleoplasm"/>
    <property type="evidence" value="ECO:0007669"/>
    <property type="project" value="TreeGrafter"/>
</dbReference>
<keyword evidence="5" id="KW-0862">Zinc</keyword>
<dbReference type="AlphaFoldDB" id="A0A4U5TVZ1"/>
<keyword evidence="9" id="KW-0539">Nucleus</keyword>
<dbReference type="FunFam" id="3.30.160.60:FF:000446">
    <property type="entry name" value="Zinc finger protein"/>
    <property type="match status" value="1"/>
</dbReference>
<keyword evidence="13" id="KW-1185">Reference proteome</keyword>
<protein>
    <submittedName>
        <fullName evidence="12">Zinc finger protein 182</fullName>
    </submittedName>
</protein>
<dbReference type="Gene3D" id="3.30.160.60">
    <property type="entry name" value="Classic Zinc Finger"/>
    <property type="match status" value="2"/>
</dbReference>
<dbReference type="InterPro" id="IPR043128">
    <property type="entry name" value="Rev_trsase/Diguanyl_cyclase"/>
</dbReference>
<evidence type="ECO:0000256" key="7">
    <source>
        <dbReference type="ARBA" id="ARBA00023125"/>
    </source>
</evidence>
<evidence type="ECO:0000256" key="5">
    <source>
        <dbReference type="ARBA" id="ARBA00022833"/>
    </source>
</evidence>
<dbReference type="GO" id="GO:0000978">
    <property type="term" value="F:RNA polymerase II cis-regulatory region sequence-specific DNA binding"/>
    <property type="evidence" value="ECO:0007669"/>
    <property type="project" value="TreeGrafter"/>
</dbReference>
<evidence type="ECO:0000256" key="6">
    <source>
        <dbReference type="ARBA" id="ARBA00023015"/>
    </source>
</evidence>
<dbReference type="PROSITE" id="PS00028">
    <property type="entry name" value="ZINC_FINGER_C2H2_1"/>
    <property type="match status" value="2"/>
</dbReference>
<evidence type="ECO:0000259" key="11">
    <source>
        <dbReference type="PROSITE" id="PS50157"/>
    </source>
</evidence>
<evidence type="ECO:0000313" key="13">
    <source>
        <dbReference type="Proteomes" id="UP000298787"/>
    </source>
</evidence>
<dbReference type="SUPFAM" id="SSF57667">
    <property type="entry name" value="beta-beta-alpha zinc fingers"/>
    <property type="match status" value="1"/>
</dbReference>
<comment type="subcellular location">
    <subcellularLocation>
        <location evidence="1">Nucleus</location>
    </subcellularLocation>
</comment>
<dbReference type="FunFam" id="3.30.160.60:FF:000065">
    <property type="entry name" value="B-cell CLL/lymphoma 6, member B"/>
    <property type="match status" value="1"/>
</dbReference>
<evidence type="ECO:0000313" key="12">
    <source>
        <dbReference type="EMBL" id="TKS64931.1"/>
    </source>
</evidence>
<dbReference type="Pfam" id="PF00096">
    <property type="entry name" value="zf-C2H2"/>
    <property type="match status" value="2"/>
</dbReference>
<dbReference type="GO" id="GO:0001817">
    <property type="term" value="P:regulation of cytokine production"/>
    <property type="evidence" value="ECO:0007669"/>
    <property type="project" value="TreeGrafter"/>
</dbReference>
<dbReference type="GO" id="GO:0001227">
    <property type="term" value="F:DNA-binding transcription repressor activity, RNA polymerase II-specific"/>
    <property type="evidence" value="ECO:0007669"/>
    <property type="project" value="TreeGrafter"/>
</dbReference>
<reference evidence="12 13" key="1">
    <citation type="submission" date="2019-01" db="EMBL/GenBank/DDBJ databases">
        <title>Genome Assembly of Collichthys lucidus.</title>
        <authorList>
            <person name="Cai M."/>
            <person name="Xiao S."/>
        </authorList>
    </citation>
    <scope>NUCLEOTIDE SEQUENCE [LARGE SCALE GENOMIC DNA]</scope>
    <source>
        <strain evidence="12">JT15FE1705JMU</strain>
        <tissue evidence="12">Muscle</tissue>
    </source>
</reference>
<dbReference type="InterPro" id="IPR036236">
    <property type="entry name" value="Znf_C2H2_sf"/>
</dbReference>
<feature type="domain" description="C2H2-type" evidence="11">
    <location>
        <begin position="6"/>
        <end position="33"/>
    </location>
</feature>
<name>A0A4U5TVZ1_COLLU</name>
<dbReference type="GO" id="GO:0002682">
    <property type="term" value="P:regulation of immune system process"/>
    <property type="evidence" value="ECO:0007669"/>
    <property type="project" value="TreeGrafter"/>
</dbReference>
<accession>A0A4U5TVZ1</accession>
<dbReference type="PANTHER" id="PTHR24399:SF23">
    <property type="entry name" value="C2H2-TYPE DOMAIN-CONTAINING PROTEIN"/>
    <property type="match status" value="1"/>
</dbReference>
<evidence type="ECO:0000256" key="8">
    <source>
        <dbReference type="ARBA" id="ARBA00023163"/>
    </source>
</evidence>
<keyword evidence="2" id="KW-0479">Metal-binding</keyword>
<evidence type="ECO:0000256" key="3">
    <source>
        <dbReference type="ARBA" id="ARBA00022737"/>
    </source>
</evidence>
<dbReference type="SMART" id="SM00355">
    <property type="entry name" value="ZnF_C2H2"/>
    <property type="match status" value="2"/>
</dbReference>
<keyword evidence="3" id="KW-0677">Repeat</keyword>
<dbReference type="PANTHER" id="PTHR24399">
    <property type="entry name" value="ZINC FINGER AND BTB DOMAIN-CONTAINING"/>
    <property type="match status" value="1"/>
</dbReference>
<dbReference type="EMBL" id="ML142788">
    <property type="protein sequence ID" value="TKS64931.1"/>
    <property type="molecule type" value="Genomic_DNA"/>
</dbReference>
<evidence type="ECO:0000256" key="1">
    <source>
        <dbReference type="ARBA" id="ARBA00004123"/>
    </source>
</evidence>
<dbReference type="PROSITE" id="PS50157">
    <property type="entry name" value="ZINC_FINGER_C2H2_2"/>
    <property type="match status" value="2"/>
</dbReference>
<proteinExistence type="predicted"/>
<evidence type="ECO:0000256" key="9">
    <source>
        <dbReference type="ARBA" id="ARBA00023242"/>
    </source>
</evidence>
<dbReference type="GO" id="GO:0008270">
    <property type="term" value="F:zinc ion binding"/>
    <property type="evidence" value="ECO:0007669"/>
    <property type="project" value="UniProtKB-KW"/>
</dbReference>
<dbReference type="Proteomes" id="UP000298787">
    <property type="component" value="Unassembled WGS sequence"/>
</dbReference>
<feature type="domain" description="C2H2-type" evidence="11">
    <location>
        <begin position="34"/>
        <end position="56"/>
    </location>
</feature>
<dbReference type="InterPro" id="IPR013087">
    <property type="entry name" value="Znf_C2H2_type"/>
</dbReference>
<keyword evidence="8" id="KW-0804">Transcription</keyword>